<dbReference type="Pfam" id="PF07695">
    <property type="entry name" value="7TMR-DISM_7TM"/>
    <property type="match status" value="1"/>
</dbReference>
<keyword evidence="1" id="KW-0472">Membrane</keyword>
<keyword evidence="1" id="KW-1133">Transmembrane helix</keyword>
<feature type="transmembrane region" description="Helical" evidence="1">
    <location>
        <begin position="70"/>
        <end position="88"/>
    </location>
</feature>
<evidence type="ECO:0000256" key="1">
    <source>
        <dbReference type="SAM" id="Phobius"/>
    </source>
</evidence>
<dbReference type="Proteomes" id="UP000001110">
    <property type="component" value="Chromosome"/>
</dbReference>
<evidence type="ECO:0000259" key="2">
    <source>
        <dbReference type="Pfam" id="PF07695"/>
    </source>
</evidence>
<evidence type="ECO:0000313" key="3">
    <source>
        <dbReference type="EMBL" id="ABR30319.1"/>
    </source>
</evidence>
<dbReference type="EMBL" id="CP000716">
    <property type="protein sequence ID" value="ABR30319.1"/>
    <property type="molecule type" value="Genomic_DNA"/>
</dbReference>
<dbReference type="AlphaFoldDB" id="A6LK68"/>
<protein>
    <recommendedName>
        <fullName evidence="2">7TM-DISM receptor extracellular domain-containing protein</fullName>
    </recommendedName>
</protein>
<feature type="transmembrane region" description="Helical" evidence="1">
    <location>
        <begin position="125"/>
        <end position="144"/>
    </location>
</feature>
<feature type="domain" description="7TM-DISM receptor extracellular" evidence="2">
    <location>
        <begin position="5"/>
        <end position="144"/>
    </location>
</feature>
<proteinExistence type="predicted"/>
<feature type="transmembrane region" description="Helical" evidence="1">
    <location>
        <begin position="100"/>
        <end position="119"/>
    </location>
</feature>
<name>A6LK68_THEM4</name>
<organism evidence="3 4">
    <name type="scientific">Thermosipho melanesiensis (strain DSM 12029 / CIP 104789 / BI429)</name>
    <dbReference type="NCBI Taxonomy" id="391009"/>
    <lineage>
        <taxon>Bacteria</taxon>
        <taxon>Thermotogati</taxon>
        <taxon>Thermotogota</taxon>
        <taxon>Thermotogae</taxon>
        <taxon>Thermotogales</taxon>
        <taxon>Fervidobacteriaceae</taxon>
        <taxon>Thermosipho</taxon>
    </lineage>
</organism>
<dbReference type="eggNOG" id="COG0840">
    <property type="taxonomic scope" value="Bacteria"/>
</dbReference>
<feature type="transmembrane region" description="Helical" evidence="1">
    <location>
        <begin position="40"/>
        <end position="58"/>
    </location>
</feature>
<dbReference type="RefSeq" id="WP_012056680.1">
    <property type="nucleotide sequence ID" value="NC_009616.1"/>
</dbReference>
<dbReference type="KEGG" id="tme:Tmel_0452"/>
<reference evidence="3 4" key="2">
    <citation type="journal article" date="2009" name="Proc. Natl. Acad. Sci. U.S.A.">
        <title>On the chimeric nature, thermophilic origin, and phylogenetic placement of the Thermotogales.</title>
        <authorList>
            <person name="Zhaxybayeva O."/>
            <person name="Swithers K.S."/>
            <person name="Lapierre P."/>
            <person name="Fournier G.P."/>
            <person name="Bickhart D.M."/>
            <person name="DeBoy R.T."/>
            <person name="Nelson K.E."/>
            <person name="Nesbo C.L."/>
            <person name="Doolittle W.F."/>
            <person name="Gogarten J.P."/>
            <person name="Noll K.M."/>
        </authorList>
    </citation>
    <scope>NUCLEOTIDE SEQUENCE [LARGE SCALE GENOMIC DNA]</scope>
    <source>
        <strain evidence="4">DSM 12029 / CIP 104789 / BI429</strain>
    </source>
</reference>
<dbReference type="InterPro" id="IPR011623">
    <property type="entry name" value="7TMR_DISM_rcpt_extracell_dom1"/>
</dbReference>
<accession>A6LK68</accession>
<dbReference type="HOGENOM" id="CLU_1609992_0_0_0"/>
<evidence type="ECO:0000313" key="4">
    <source>
        <dbReference type="Proteomes" id="UP000001110"/>
    </source>
</evidence>
<sequence>MNLFLHPILFWKKIVISGVALSKYFALEFSHEIFKLKRHLFFKVYIVMYWLFFLRVLLSKNLTTVRTNYSQFYLFAILSLIYISYLFIKNSKVLSERFVTMGLGAVVAGIFLSILSVLNMVNIDYMFFNIAQTGFGLTLGIYAFTNIIEINRKTIETSKKSKRAS</sequence>
<reference evidence="3 4" key="1">
    <citation type="submission" date="2007-05" db="EMBL/GenBank/DDBJ databases">
        <title>Complete sequence of Thermosipho melanesiensis BI429.</title>
        <authorList>
            <consortium name="US DOE Joint Genome Institute"/>
            <person name="Copeland A."/>
            <person name="Lucas S."/>
            <person name="Lapidus A."/>
            <person name="Barry K."/>
            <person name="Glavina del Rio T."/>
            <person name="Dalin E."/>
            <person name="Tice H."/>
            <person name="Pitluck S."/>
            <person name="Chertkov O."/>
            <person name="Brettin T."/>
            <person name="Bruce D."/>
            <person name="Detter J.C."/>
            <person name="Han C."/>
            <person name="Schmutz J."/>
            <person name="Larimer F."/>
            <person name="Land M."/>
            <person name="Hauser L."/>
            <person name="Kyrpides N."/>
            <person name="Mikhailova N."/>
            <person name="Nelson K."/>
            <person name="Gogarten J.P."/>
            <person name="Noll K."/>
            <person name="Richardson P."/>
        </authorList>
    </citation>
    <scope>NUCLEOTIDE SEQUENCE [LARGE SCALE GENOMIC DNA]</scope>
    <source>
        <strain evidence="4">DSM 12029 / CIP 104789 / BI429</strain>
    </source>
</reference>
<dbReference type="STRING" id="391009.Tmel_0452"/>
<gene>
    <name evidence="3" type="ordered locus">Tmel_0452</name>
</gene>
<keyword evidence="1" id="KW-0812">Transmembrane</keyword>